<evidence type="ECO:0000313" key="3">
    <source>
        <dbReference type="Proteomes" id="UP000747542"/>
    </source>
</evidence>
<proteinExistence type="predicted"/>
<dbReference type="GO" id="GO:0032418">
    <property type="term" value="P:lysosome localization"/>
    <property type="evidence" value="ECO:0007669"/>
    <property type="project" value="TreeGrafter"/>
</dbReference>
<dbReference type="PANTHER" id="PTHR13440">
    <property type="entry name" value="BLOC-1 RELATED COMPLEX SUBUNIT 6"/>
    <property type="match status" value="1"/>
</dbReference>
<comment type="caution">
    <text evidence="2">The sequence shown here is derived from an EMBL/GenBank/DDBJ whole genome shotgun (WGS) entry which is preliminary data.</text>
</comment>
<protein>
    <submittedName>
        <fullName evidence="2">BLOC-1-related complex subunit 6-like</fullName>
    </submittedName>
</protein>
<accession>A0A8J5N7R5</accession>
<evidence type="ECO:0000259" key="1">
    <source>
        <dbReference type="Pfam" id="PF10157"/>
    </source>
</evidence>
<dbReference type="AlphaFoldDB" id="A0A8J5N7R5"/>
<dbReference type="EMBL" id="JAHLQT010006108">
    <property type="protein sequence ID" value="KAG7175326.1"/>
    <property type="molecule type" value="Genomic_DNA"/>
</dbReference>
<name>A0A8J5N7R5_HOMAM</name>
<dbReference type="Pfam" id="PF10157">
    <property type="entry name" value="BORCS6"/>
    <property type="match status" value="1"/>
</dbReference>
<sequence>MGEEYERKRISTNPFLYTDGSLVEEDVLQAGLEPTEGSTEGSITSTITGSQELLGDPDQTPQAEIPSRQVWVMGRAAVSMSIDIDDEKLQTMTGSYSEILERPMLGQRIAEEDEQVEEGDNDMARDDMDAVTPVCSNVDPVQAFLTQERLTAFMAHDDSQGEAPEYGAELSCDNQAESALQGAGIVTRQGDIISFVADDLHNKIKLSSPVSKTVASFPGSRSSTPSLLRTALAPQVPPIDPSIINDIETHARHIATSVDTLIENLTGTLLSISALTVDCVETYRDAVCKTCDAVDANIKMVEILTQDIHALRTQNWHEFISSLKLMLPWMTIYDNDKYGQYLPDFSAVLDNLQGEQAEYMENGLFAQFMTGKPYSFMWLESTMNKGSKLESDWLVILNHEKPLLSNTPNIKNVNRVRASVHHHANPNKNADMKHADSAMSKIKIEEKANADLSACLTEFKCDPFGHTNQTVRSLQSGIPASEMIAAD</sequence>
<organism evidence="2 3">
    <name type="scientific">Homarus americanus</name>
    <name type="common">American lobster</name>
    <dbReference type="NCBI Taxonomy" id="6706"/>
    <lineage>
        <taxon>Eukaryota</taxon>
        <taxon>Metazoa</taxon>
        <taxon>Ecdysozoa</taxon>
        <taxon>Arthropoda</taxon>
        <taxon>Crustacea</taxon>
        <taxon>Multicrustacea</taxon>
        <taxon>Malacostraca</taxon>
        <taxon>Eumalacostraca</taxon>
        <taxon>Eucarida</taxon>
        <taxon>Decapoda</taxon>
        <taxon>Pleocyemata</taxon>
        <taxon>Astacidea</taxon>
        <taxon>Nephropoidea</taxon>
        <taxon>Nephropidae</taxon>
        <taxon>Homarus</taxon>
    </lineage>
</organism>
<feature type="domain" description="BLOC-1-related complex subunit 6 C-terminal helix" evidence="1">
    <location>
        <begin position="237"/>
        <end position="311"/>
    </location>
</feature>
<gene>
    <name evidence="2" type="primary">Borcs6-L</name>
    <name evidence="2" type="ORF">Hamer_G001385</name>
</gene>
<keyword evidence="3" id="KW-1185">Reference proteome</keyword>
<dbReference type="InterPro" id="IPR046465">
    <property type="entry name" value="BORCS6_C"/>
</dbReference>
<dbReference type="PANTHER" id="PTHR13440:SF7">
    <property type="entry name" value="BLOC-1 RELATED COMPLEX SUBUNIT 6"/>
    <property type="match status" value="1"/>
</dbReference>
<dbReference type="InterPro" id="IPR019314">
    <property type="entry name" value="BORCS6"/>
</dbReference>
<dbReference type="Proteomes" id="UP000747542">
    <property type="component" value="Unassembled WGS sequence"/>
</dbReference>
<reference evidence="2" key="1">
    <citation type="journal article" date="2021" name="Sci. Adv.">
        <title>The American lobster genome reveals insights on longevity, neural, and immune adaptations.</title>
        <authorList>
            <person name="Polinski J.M."/>
            <person name="Zimin A.V."/>
            <person name="Clark K.F."/>
            <person name="Kohn A.B."/>
            <person name="Sadowski N."/>
            <person name="Timp W."/>
            <person name="Ptitsyn A."/>
            <person name="Khanna P."/>
            <person name="Romanova D.Y."/>
            <person name="Williams P."/>
            <person name="Greenwood S.J."/>
            <person name="Moroz L.L."/>
            <person name="Walt D.R."/>
            <person name="Bodnar A.G."/>
        </authorList>
    </citation>
    <scope>NUCLEOTIDE SEQUENCE</scope>
    <source>
        <strain evidence="2">GMGI-L3</strain>
    </source>
</reference>
<dbReference type="GO" id="GO:0099078">
    <property type="term" value="C:BORC complex"/>
    <property type="evidence" value="ECO:0007669"/>
    <property type="project" value="TreeGrafter"/>
</dbReference>
<evidence type="ECO:0000313" key="2">
    <source>
        <dbReference type="EMBL" id="KAG7175326.1"/>
    </source>
</evidence>